<protein>
    <submittedName>
        <fullName evidence="1">Uncharacterized protein</fullName>
    </submittedName>
</protein>
<dbReference type="EMBL" id="CP113797">
    <property type="protein sequence ID" value="WAL61225.1"/>
    <property type="molecule type" value="Genomic_DNA"/>
</dbReference>
<accession>A0A9E8ZDD7</accession>
<reference evidence="1" key="1">
    <citation type="submission" date="2022-12" db="EMBL/GenBank/DDBJ databases">
        <title>Polyphasic identification of a Novel Hot-Spring Cyanobacterium Ocullathermofonsia sinensis gen nov. sp. nov. and Genomic Insights on its Adaptations to the Thermal Habitat.</title>
        <authorList>
            <person name="Daroch M."/>
            <person name="Tang J."/>
            <person name="Jiang Y."/>
        </authorList>
    </citation>
    <scope>NUCLEOTIDE SEQUENCE</scope>
    <source>
        <strain evidence="1">PKUAC-SCTA174</strain>
    </source>
</reference>
<keyword evidence="2" id="KW-1185">Reference proteome</keyword>
<organism evidence="1 2">
    <name type="scientific">Thermocoleostomius sinensis A174</name>
    <dbReference type="NCBI Taxonomy" id="2016057"/>
    <lineage>
        <taxon>Bacteria</taxon>
        <taxon>Bacillati</taxon>
        <taxon>Cyanobacteriota</taxon>
        <taxon>Cyanophyceae</taxon>
        <taxon>Oculatellales</taxon>
        <taxon>Oculatellaceae</taxon>
        <taxon>Thermocoleostomius</taxon>
    </lineage>
</organism>
<gene>
    <name evidence="1" type="ORF">OXH18_04280</name>
</gene>
<evidence type="ECO:0000313" key="2">
    <source>
        <dbReference type="Proteomes" id="UP001163152"/>
    </source>
</evidence>
<dbReference type="KEGG" id="tsin:OXH18_04280"/>
<dbReference type="RefSeq" id="WP_268611182.1">
    <property type="nucleotide sequence ID" value="NZ_CP113797.1"/>
</dbReference>
<dbReference type="AlphaFoldDB" id="A0A9E8ZDD7"/>
<proteinExistence type="predicted"/>
<name>A0A9E8ZDD7_9CYAN</name>
<dbReference type="Proteomes" id="UP001163152">
    <property type="component" value="Chromosome"/>
</dbReference>
<sequence>MTPVLIRLCAALWVCQEAEQKRPEFVDDLTWLRELDGTITALSHVPAPNTTIVLKSNYGDIPTRVITVRTEATSNELTGSVMPVIFVIPEDHL</sequence>
<evidence type="ECO:0000313" key="1">
    <source>
        <dbReference type="EMBL" id="WAL61225.1"/>
    </source>
</evidence>